<feature type="transmembrane region" description="Helical" evidence="1">
    <location>
        <begin position="111"/>
        <end position="130"/>
    </location>
</feature>
<reference evidence="3" key="3">
    <citation type="submission" date="2016-02" db="EMBL/GenBank/DDBJ databases">
        <title>Draft genome of pathogenic Streptomyces sp. in Japan.</title>
        <authorList>
            <person name="Tomihama T."/>
            <person name="Ikenaga M."/>
            <person name="Sakai M."/>
            <person name="Okubo T."/>
            <person name="Ikeda S."/>
        </authorList>
    </citation>
    <scope>NUCLEOTIDE SEQUENCE [LARGE SCALE GENOMIC DNA]</scope>
    <source>
        <strain evidence="3">S58</strain>
    </source>
</reference>
<gene>
    <name evidence="2" type="ORF">SsS58_00121</name>
</gene>
<evidence type="ECO:0000313" key="3">
    <source>
        <dbReference type="Proteomes" id="UP000067448"/>
    </source>
</evidence>
<dbReference type="AlphaFoldDB" id="A0A124C303"/>
<dbReference type="EMBL" id="BCMM01000001">
    <property type="protein sequence ID" value="GAQ59783.1"/>
    <property type="molecule type" value="Genomic_DNA"/>
</dbReference>
<dbReference type="RefSeq" id="WP_059077973.1">
    <property type="nucleotide sequence ID" value="NZ_BCMM01000001.1"/>
</dbReference>
<dbReference type="Proteomes" id="UP000067448">
    <property type="component" value="Unassembled WGS sequence"/>
</dbReference>
<comment type="caution">
    <text evidence="2">The sequence shown here is derived from an EMBL/GenBank/DDBJ whole genome shotgun (WGS) entry which is preliminary data.</text>
</comment>
<protein>
    <submittedName>
        <fullName evidence="2">Uncharacterized protein</fullName>
    </submittedName>
</protein>
<feature type="transmembrane region" description="Helical" evidence="1">
    <location>
        <begin position="51"/>
        <end position="71"/>
    </location>
</feature>
<reference evidence="2 3" key="2">
    <citation type="journal article" date="2016" name="Genome Announc.">
        <title>Draft Genome Sequences of Streptomyces scabiei S58, Streptomyces turgidiscabies T45, and Streptomyces acidiscabies a10, the Pathogens of Potato Common Scab, Isolated in Japan.</title>
        <authorList>
            <person name="Tomihama T."/>
            <person name="Nishi Y."/>
            <person name="Sakai M."/>
            <person name="Ikenaga M."/>
            <person name="Okubo T."/>
            <person name="Ikeda S."/>
        </authorList>
    </citation>
    <scope>NUCLEOTIDE SEQUENCE [LARGE SCALE GENOMIC DNA]</scope>
    <source>
        <strain evidence="2 3">S58</strain>
    </source>
</reference>
<feature type="transmembrane region" description="Helical" evidence="1">
    <location>
        <begin position="83"/>
        <end position="105"/>
    </location>
</feature>
<organism evidence="2 3">
    <name type="scientific">Streptomyces scabiei</name>
    <dbReference type="NCBI Taxonomy" id="1930"/>
    <lineage>
        <taxon>Bacteria</taxon>
        <taxon>Bacillati</taxon>
        <taxon>Actinomycetota</taxon>
        <taxon>Actinomycetes</taxon>
        <taxon>Kitasatosporales</taxon>
        <taxon>Streptomycetaceae</taxon>
        <taxon>Streptomyces</taxon>
    </lineage>
</organism>
<evidence type="ECO:0000256" key="1">
    <source>
        <dbReference type="SAM" id="Phobius"/>
    </source>
</evidence>
<name>A0A124C303_STRSC</name>
<keyword evidence="1" id="KW-0812">Transmembrane</keyword>
<sequence length="165" mass="15889">MHDLLAAAGLAAAAVCLAGHLPGPVRGWGPHAVVTAVMALMTVPGGRSGAALPFGVAAVAMACLWRACAGCPGRGRAAETSDLAAMALLTAATVPVGAAVGHHGAGAGTGGLALLVAACWAVARAGGIMFGRLRSARPAGGRGHPGGPQDAGALLMVVTMTAMAW</sequence>
<reference evidence="3" key="1">
    <citation type="submission" date="2015-11" db="EMBL/GenBank/DDBJ databases">
        <authorList>
            <consortium name="Cross-ministerial Strategic Innovation Promotion Program (SIP) consortium"/>
            <person name="Tomihama T."/>
            <person name="Ikenaga M."/>
            <person name="Sakai M."/>
            <person name="Okubo T."/>
            <person name="Ikeda S."/>
        </authorList>
    </citation>
    <scope>NUCLEOTIDE SEQUENCE [LARGE SCALE GENOMIC DNA]</scope>
    <source>
        <strain evidence="3">S58</strain>
    </source>
</reference>
<evidence type="ECO:0000313" key="2">
    <source>
        <dbReference type="EMBL" id="GAQ59783.1"/>
    </source>
</evidence>
<proteinExistence type="predicted"/>
<keyword evidence="1" id="KW-1133">Transmembrane helix</keyword>
<accession>A0A124C303</accession>
<keyword evidence="1" id="KW-0472">Membrane</keyword>